<organism evidence="2 3">
    <name type="scientific">Thalassiosira oceanica</name>
    <name type="common">Marine diatom</name>
    <dbReference type="NCBI Taxonomy" id="159749"/>
    <lineage>
        <taxon>Eukaryota</taxon>
        <taxon>Sar</taxon>
        <taxon>Stramenopiles</taxon>
        <taxon>Ochrophyta</taxon>
        <taxon>Bacillariophyta</taxon>
        <taxon>Coscinodiscophyceae</taxon>
        <taxon>Thalassiosirophycidae</taxon>
        <taxon>Thalassiosirales</taxon>
        <taxon>Thalassiosiraceae</taxon>
        <taxon>Thalassiosira</taxon>
    </lineage>
</organism>
<evidence type="ECO:0000256" key="1">
    <source>
        <dbReference type="SAM" id="MobiDB-lite"/>
    </source>
</evidence>
<proteinExistence type="predicted"/>
<name>K0RJ93_THAOC</name>
<dbReference type="OrthoDB" id="5282002at2759"/>
<dbReference type="Proteomes" id="UP000266841">
    <property type="component" value="Unassembled WGS sequence"/>
</dbReference>
<feature type="compositionally biased region" description="Polar residues" evidence="1">
    <location>
        <begin position="74"/>
        <end position="94"/>
    </location>
</feature>
<gene>
    <name evidence="2" type="ORF">THAOC_34597</name>
</gene>
<evidence type="ECO:0000313" key="2">
    <source>
        <dbReference type="EMBL" id="EJK46722.1"/>
    </source>
</evidence>
<evidence type="ECO:0000313" key="3">
    <source>
        <dbReference type="Proteomes" id="UP000266841"/>
    </source>
</evidence>
<dbReference type="AlphaFoldDB" id="K0RJ93"/>
<feature type="compositionally biased region" description="Basic and acidic residues" evidence="1">
    <location>
        <begin position="63"/>
        <end position="73"/>
    </location>
</feature>
<reference evidence="2 3" key="1">
    <citation type="journal article" date="2012" name="Genome Biol.">
        <title>Genome and low-iron response of an oceanic diatom adapted to chronic iron limitation.</title>
        <authorList>
            <person name="Lommer M."/>
            <person name="Specht M."/>
            <person name="Roy A.S."/>
            <person name="Kraemer L."/>
            <person name="Andreson R."/>
            <person name="Gutowska M.A."/>
            <person name="Wolf J."/>
            <person name="Bergner S.V."/>
            <person name="Schilhabel M.B."/>
            <person name="Klostermeier U.C."/>
            <person name="Beiko R.G."/>
            <person name="Rosenstiel P."/>
            <person name="Hippler M."/>
            <person name="Laroche J."/>
        </authorList>
    </citation>
    <scope>NUCLEOTIDE SEQUENCE [LARGE SCALE GENOMIC DNA]</scope>
    <source>
        <strain evidence="2 3">CCMP1005</strain>
    </source>
</reference>
<keyword evidence="3" id="KW-1185">Reference proteome</keyword>
<accession>K0RJ93</accession>
<comment type="caution">
    <text evidence="2">The sequence shown here is derived from an EMBL/GenBank/DDBJ whole genome shotgun (WGS) entry which is preliminary data.</text>
</comment>
<protein>
    <submittedName>
        <fullName evidence="2">Uncharacterized protein</fullName>
    </submittedName>
</protein>
<feature type="compositionally biased region" description="Basic and acidic residues" evidence="1">
    <location>
        <begin position="17"/>
        <end position="26"/>
    </location>
</feature>
<sequence>PASSLHFVTPTPQRPNDAVREETTRQEEEEGEGAAADAGPVQISPDFLASGNLDDSGNAVPRAEGRVLRDTDSSSRQTTRMHSTQGSGRPSPSISINMAKVMSVVRESQPHLIMLPPDGYWAVNDSELSGLTDCGLLGALLFRVHYGFDENCEESFAGLDDASIQQSLSKWFNTLISISLSRVQQKSMLIPKYLERYNIPHTLKQFYSGFEEEHDPKTWIALVFCKVADRLITCDSFYKSRMLYQGVVNDVIRVLASLEQMHNDEGGIMRLDIYYGESYPHDAMELLIDQEEFLKFTCKEIISCNHMLKLDNGSEMEDNGSAEGKFEDAACYVRCVLGYRVNCWKSHNELDEKMLDIAILPTTGEGSIFIRDIIAILRANTVQFDVREICFDIVDHLVSSNCVDEEIIQNLVHLAGESKDRFPTELNILLLSQRGTADITRVLHLFASIFESVGGNTHQGSVERRVGVAVKARLLDVIVGFLSIIAENPQLQAMEFTEDALNAATRVLSHAVKVANKKKARVAIIDCQADITRELSSLRQRLQESDECVFVLDKLQSVLDEGTGPVARTCSVCSKILCSAGHYGVCAENRDMLEDLAKYMLGVWIDRGKEKLVKAMEETQILPRAGATVLSGCVRILLDTHDSNEWDQMSAMIIALFENNLVSKSNIVAGMVTLAFSVAVGRNDCLDRFGEFFCQFAVRNICTLEQLCEEKNMNYLNQKRRVDLISSCMRRMNTLIGLEFRSEYLCDARKRSLLEEYLGAPAFNELLVEFNA</sequence>
<feature type="non-terminal residue" evidence="2">
    <location>
        <position position="1"/>
    </location>
</feature>
<dbReference type="EMBL" id="AGNL01047581">
    <property type="protein sequence ID" value="EJK46722.1"/>
    <property type="molecule type" value="Genomic_DNA"/>
</dbReference>
<feature type="region of interest" description="Disordered" evidence="1">
    <location>
        <begin position="1"/>
        <end position="94"/>
    </location>
</feature>